<evidence type="ECO:0000313" key="15">
    <source>
        <dbReference type="Proteomes" id="UP001228690"/>
    </source>
</evidence>
<dbReference type="Gene3D" id="3.65.10.10">
    <property type="entry name" value="Enolpyruvate transferase domain"/>
    <property type="match status" value="2"/>
</dbReference>
<evidence type="ECO:0000313" key="14">
    <source>
        <dbReference type="EMBL" id="WGK70059.1"/>
    </source>
</evidence>
<name>A0ABY8MMS0_9SPIO</name>
<reference evidence="14 15" key="1">
    <citation type="submission" date="2023-04" db="EMBL/GenBank/DDBJ databases">
        <title>Spirochaete genome identified in red abalone sample constitutes a novel genus.</title>
        <authorList>
            <person name="Sharma S.P."/>
            <person name="Purcell C.M."/>
            <person name="Hyde J.R."/>
            <person name="Severin A.J."/>
        </authorList>
    </citation>
    <scope>NUCLEOTIDE SEQUENCE [LARGE SCALE GENOMIC DNA]</scope>
    <source>
        <strain evidence="14 15">SP-2023</strain>
    </source>
</reference>
<dbReference type="InterPro" id="IPR036968">
    <property type="entry name" value="Enolpyruvate_Tfrase_sf"/>
</dbReference>
<evidence type="ECO:0000256" key="2">
    <source>
        <dbReference type="ARBA" id="ARBA00004752"/>
    </source>
</evidence>
<comment type="function">
    <text evidence="12">Cell wall formation. Adds enolpyruvyl to UDP-N-acetylglucosamine.</text>
</comment>
<evidence type="ECO:0000256" key="9">
    <source>
        <dbReference type="ARBA" id="ARBA00023316"/>
    </source>
</evidence>
<keyword evidence="8 12" id="KW-0131">Cell cycle</keyword>
<comment type="pathway">
    <text evidence="2 12">Cell wall biogenesis; peptidoglycan biosynthesis.</text>
</comment>
<gene>
    <name evidence="12 14" type="primary">murA</name>
    <name evidence="14" type="ORF">P0082_04145</name>
</gene>
<proteinExistence type="inferred from homology"/>
<dbReference type="EC" id="2.5.1.7" evidence="12"/>
<keyword evidence="3 12" id="KW-0963">Cytoplasm</keyword>
<evidence type="ECO:0000259" key="13">
    <source>
        <dbReference type="Pfam" id="PF00275"/>
    </source>
</evidence>
<dbReference type="EMBL" id="CP123443">
    <property type="protein sequence ID" value="WGK70059.1"/>
    <property type="molecule type" value="Genomic_DNA"/>
</dbReference>
<comment type="subcellular location">
    <subcellularLocation>
        <location evidence="1 12">Cytoplasm</location>
    </subcellularLocation>
</comment>
<keyword evidence="15" id="KW-1185">Reference proteome</keyword>
<feature type="binding site" evidence="12">
    <location>
        <position position="339"/>
    </location>
    <ligand>
        <name>UDP-N-acetyl-alpha-D-glucosamine</name>
        <dbReference type="ChEBI" id="CHEBI:57705"/>
    </ligand>
</feature>
<evidence type="ECO:0000256" key="10">
    <source>
        <dbReference type="ARBA" id="ARBA00038367"/>
    </source>
</evidence>
<evidence type="ECO:0000256" key="5">
    <source>
        <dbReference type="ARBA" id="ARBA00022679"/>
    </source>
</evidence>
<dbReference type="InterPro" id="IPR013792">
    <property type="entry name" value="RNA3'P_cycl/enolpyr_Trfase_a/b"/>
</dbReference>
<keyword evidence="5 12" id="KW-0808">Transferase</keyword>
<evidence type="ECO:0000256" key="6">
    <source>
        <dbReference type="ARBA" id="ARBA00022960"/>
    </source>
</evidence>
<dbReference type="SUPFAM" id="SSF55205">
    <property type="entry name" value="EPT/RTPC-like"/>
    <property type="match status" value="1"/>
</dbReference>
<evidence type="ECO:0000256" key="11">
    <source>
        <dbReference type="ARBA" id="ARBA00047527"/>
    </source>
</evidence>
<comment type="caution">
    <text evidence="12">Lacks conserved residue(s) required for the propagation of feature annotation.</text>
</comment>
<protein>
    <recommendedName>
        <fullName evidence="12">UDP-N-acetylglucosamine 1-carboxyvinyltransferase</fullName>
        <ecNumber evidence="12">2.5.1.7</ecNumber>
    </recommendedName>
    <alternativeName>
        <fullName evidence="12">Enoylpyruvate transferase</fullName>
    </alternativeName>
    <alternativeName>
        <fullName evidence="12">UDP-N-acetylglucosamine enolpyruvyl transferase</fullName>
        <shortName evidence="12">EPT</shortName>
    </alternativeName>
</protein>
<dbReference type="NCBIfam" id="TIGR01072">
    <property type="entry name" value="murA"/>
    <property type="match status" value="1"/>
</dbReference>
<keyword evidence="4 12" id="KW-0132">Cell division</keyword>
<feature type="domain" description="Enolpyruvate transferase" evidence="13">
    <location>
        <begin position="6"/>
        <end position="419"/>
    </location>
</feature>
<keyword evidence="6 12" id="KW-0133">Cell shape</keyword>
<keyword evidence="9 12" id="KW-0961">Cell wall biogenesis/degradation</keyword>
<evidence type="ECO:0000256" key="8">
    <source>
        <dbReference type="ARBA" id="ARBA00023306"/>
    </source>
</evidence>
<accession>A0ABY8MMS0</accession>
<dbReference type="InterPro" id="IPR005750">
    <property type="entry name" value="UDP_GlcNAc_COvinyl_MurA"/>
</dbReference>
<evidence type="ECO:0000256" key="12">
    <source>
        <dbReference type="HAMAP-Rule" id="MF_00111"/>
    </source>
</evidence>
<comment type="similarity">
    <text evidence="10 12">Belongs to the EPSP synthase family. MurA subfamily.</text>
</comment>
<dbReference type="NCBIfam" id="NF006873">
    <property type="entry name" value="PRK09369.1"/>
    <property type="match status" value="1"/>
</dbReference>
<dbReference type="HAMAP" id="MF_00111">
    <property type="entry name" value="MurA"/>
    <property type="match status" value="1"/>
</dbReference>
<feature type="binding site" evidence="12">
    <location>
        <position position="317"/>
    </location>
    <ligand>
        <name>UDP-N-acetyl-alpha-D-glucosamine</name>
        <dbReference type="ChEBI" id="CHEBI:57705"/>
    </ligand>
</feature>
<dbReference type="PANTHER" id="PTHR43783:SF1">
    <property type="entry name" value="UDP-N-ACETYLGLUCOSAMINE 1-CARBOXYVINYLTRANSFERASE"/>
    <property type="match status" value="1"/>
</dbReference>
<dbReference type="InterPro" id="IPR050068">
    <property type="entry name" value="MurA_subfamily"/>
</dbReference>
<dbReference type="RefSeq" id="WP_326928265.1">
    <property type="nucleotide sequence ID" value="NZ_CP123443.1"/>
</dbReference>
<evidence type="ECO:0000256" key="4">
    <source>
        <dbReference type="ARBA" id="ARBA00022618"/>
    </source>
</evidence>
<dbReference type="PANTHER" id="PTHR43783">
    <property type="entry name" value="UDP-N-ACETYLGLUCOSAMINE 1-CARBOXYVINYLTRANSFERASE"/>
    <property type="match status" value="1"/>
</dbReference>
<feature type="active site" description="Proton donor" evidence="12">
    <location>
        <position position="117"/>
    </location>
</feature>
<evidence type="ECO:0000256" key="1">
    <source>
        <dbReference type="ARBA" id="ARBA00004496"/>
    </source>
</evidence>
<dbReference type="CDD" id="cd01555">
    <property type="entry name" value="UdpNAET"/>
    <property type="match status" value="1"/>
</dbReference>
<evidence type="ECO:0000256" key="3">
    <source>
        <dbReference type="ARBA" id="ARBA00022490"/>
    </source>
</evidence>
<keyword evidence="7 12" id="KW-0573">Peptidoglycan synthesis</keyword>
<dbReference type="Proteomes" id="UP001228690">
    <property type="component" value="Chromosome"/>
</dbReference>
<dbReference type="GO" id="GO:0008760">
    <property type="term" value="F:UDP-N-acetylglucosamine 1-carboxyvinyltransferase activity"/>
    <property type="evidence" value="ECO:0007669"/>
    <property type="project" value="UniProtKB-EC"/>
</dbReference>
<comment type="catalytic activity">
    <reaction evidence="11 12">
        <text>phosphoenolpyruvate + UDP-N-acetyl-alpha-D-glucosamine = UDP-N-acetyl-3-O-(1-carboxyvinyl)-alpha-D-glucosamine + phosphate</text>
        <dbReference type="Rhea" id="RHEA:18681"/>
        <dbReference type="ChEBI" id="CHEBI:43474"/>
        <dbReference type="ChEBI" id="CHEBI:57705"/>
        <dbReference type="ChEBI" id="CHEBI:58702"/>
        <dbReference type="ChEBI" id="CHEBI:68483"/>
        <dbReference type="EC" id="2.5.1.7"/>
    </reaction>
</comment>
<feature type="binding site" evidence="12">
    <location>
        <begin position="22"/>
        <end position="23"/>
    </location>
    <ligand>
        <name>phosphoenolpyruvate</name>
        <dbReference type="ChEBI" id="CHEBI:58702"/>
    </ligand>
</feature>
<sequence length="433" mass="46765">MYKYKVEGGHPLKGSVRIQGNKNAALPCLAATLLSDEPIVLENLPALRDVEVMLGILEKMGSVVERLSPNSYRIQTTDIRPEMLQESDSGKVRASVLFVGPLLARLGSVKLPLPGGDVIGKRRLDTHFLAMKALGASGSVNGFLHFQANKLVGSNIFLDEASVTATENAIMAAALAEGETVIENAASEPHVQDLCLMINAMGGEITGIGSNILRIRGKKSLHGAEFKISPDFMEISSFIGLAAVTQSELELIGVQHSHLRMVAMAFRKMGIHWTGGGEGPNGDRLIVPAQQAMKVYYDVDGSIPKIDDSPWPGFPADLTSIMTVVATQVEGTILIHEKMFESRLFFVDKLINMGARIILCDPHRAVVTGATRLSGQKLLSPDVRAGMAMLIAALCARGTSVIHNIYQIERGYEDIAQRLCAIGAKIERLPEYS</sequence>
<organism evidence="14 15">
    <name type="scientific">Candidatus Haliotispira prima</name>
    <dbReference type="NCBI Taxonomy" id="3034016"/>
    <lineage>
        <taxon>Bacteria</taxon>
        <taxon>Pseudomonadati</taxon>
        <taxon>Spirochaetota</taxon>
        <taxon>Spirochaetia</taxon>
        <taxon>Spirochaetales</taxon>
        <taxon>Spirochaetaceae</taxon>
        <taxon>Candidatus Haliotispira</taxon>
    </lineage>
</organism>
<dbReference type="Pfam" id="PF00275">
    <property type="entry name" value="EPSP_synthase"/>
    <property type="match status" value="1"/>
</dbReference>
<dbReference type="InterPro" id="IPR001986">
    <property type="entry name" value="Enolpyruvate_Tfrase_dom"/>
</dbReference>
<evidence type="ECO:0000256" key="7">
    <source>
        <dbReference type="ARBA" id="ARBA00022984"/>
    </source>
</evidence>
<feature type="binding site" evidence="12">
    <location>
        <position position="93"/>
    </location>
    <ligand>
        <name>UDP-N-acetyl-alpha-D-glucosamine</name>
        <dbReference type="ChEBI" id="CHEBI:57705"/>
    </ligand>
</feature>